<feature type="domain" description="ABC transporter" evidence="8">
    <location>
        <begin position="7"/>
        <end position="256"/>
    </location>
</feature>
<keyword evidence="10" id="KW-1185">Reference proteome</keyword>
<sequence>MKNDYILEIEDLTVKYITEDSIVSAVNNMSLKLERGNTLGFVGETGAGKTTTAKSIMRLLPEPPTKIESGKIIFNGENILEKSIKHMQSIRGNKISMIFQDPMTALNPVIPIIDQIAEVILLHQTKDRKAAYKRAEEMLEIVEIKKERGEEYPHQFSGGMKQRVVIAIALACTPDLLIADEPTTALDVTIQAQVLKLMHDIKESNNTSMIMITHDLGIVAEACDNVAVIYAGSIVEYGTKEDIFNSHAHPYTEGLFNCIPDLSKTESELIPIKGIMPDPSDLPTGCKFHPRCPYAVDRCSKEEPESKEISDGHMVKCFLEHRK</sequence>
<comment type="caution">
    <text evidence="9">The sequence shown here is derived from an EMBL/GenBank/DDBJ whole genome shotgun (WGS) entry which is preliminary data.</text>
</comment>
<dbReference type="RefSeq" id="WP_179238989.1">
    <property type="nucleotide sequence ID" value="NZ_JACBNQ010000019.1"/>
</dbReference>
<comment type="subcellular location">
    <subcellularLocation>
        <location evidence="1">Cell membrane</location>
        <topology evidence="1">Peripheral membrane protein</topology>
    </subcellularLocation>
</comment>
<dbReference type="CDD" id="cd03257">
    <property type="entry name" value="ABC_NikE_OppD_transporters"/>
    <property type="match status" value="1"/>
</dbReference>
<proteinExistence type="inferred from homology"/>
<keyword evidence="4" id="KW-1003">Cell membrane</keyword>
<protein>
    <submittedName>
        <fullName evidence="9">ABC transporter ATP-binding protein</fullName>
    </submittedName>
</protein>
<keyword evidence="6 9" id="KW-0067">ATP-binding</keyword>
<dbReference type="InterPro" id="IPR050388">
    <property type="entry name" value="ABC_Ni/Peptide_Import"/>
</dbReference>
<keyword evidence="7" id="KW-0472">Membrane</keyword>
<keyword evidence="5" id="KW-0547">Nucleotide-binding</keyword>
<evidence type="ECO:0000313" key="10">
    <source>
        <dbReference type="Proteomes" id="UP000611629"/>
    </source>
</evidence>
<dbReference type="Proteomes" id="UP000611629">
    <property type="component" value="Unassembled WGS sequence"/>
</dbReference>
<dbReference type="FunFam" id="3.40.50.300:FF:000016">
    <property type="entry name" value="Oligopeptide ABC transporter ATP-binding component"/>
    <property type="match status" value="1"/>
</dbReference>
<dbReference type="EMBL" id="JACBNQ010000019">
    <property type="protein sequence ID" value="NYB75287.1"/>
    <property type="molecule type" value="Genomic_DNA"/>
</dbReference>
<dbReference type="SUPFAM" id="SSF52540">
    <property type="entry name" value="P-loop containing nucleoside triphosphate hydrolases"/>
    <property type="match status" value="1"/>
</dbReference>
<dbReference type="PROSITE" id="PS50893">
    <property type="entry name" value="ABC_TRANSPORTER_2"/>
    <property type="match status" value="1"/>
</dbReference>
<dbReference type="Pfam" id="PF00005">
    <property type="entry name" value="ABC_tran"/>
    <property type="match status" value="1"/>
</dbReference>
<evidence type="ECO:0000256" key="4">
    <source>
        <dbReference type="ARBA" id="ARBA00022475"/>
    </source>
</evidence>
<evidence type="ECO:0000256" key="2">
    <source>
        <dbReference type="ARBA" id="ARBA00005417"/>
    </source>
</evidence>
<comment type="similarity">
    <text evidence="2">Belongs to the ABC transporter superfamily.</text>
</comment>
<dbReference type="InterPro" id="IPR027417">
    <property type="entry name" value="P-loop_NTPase"/>
</dbReference>
<accession>A0A974BM90</accession>
<dbReference type="InterPro" id="IPR013563">
    <property type="entry name" value="Oligopep_ABC_C"/>
</dbReference>
<dbReference type="PROSITE" id="PS00211">
    <property type="entry name" value="ABC_TRANSPORTER_1"/>
    <property type="match status" value="1"/>
</dbReference>
<dbReference type="GO" id="GO:0005886">
    <property type="term" value="C:plasma membrane"/>
    <property type="evidence" value="ECO:0007669"/>
    <property type="project" value="UniProtKB-SubCell"/>
</dbReference>
<evidence type="ECO:0000256" key="6">
    <source>
        <dbReference type="ARBA" id="ARBA00022840"/>
    </source>
</evidence>
<gene>
    <name evidence="9" type="ORF">HZF24_14160</name>
</gene>
<evidence type="ECO:0000313" key="9">
    <source>
        <dbReference type="EMBL" id="NYB75287.1"/>
    </source>
</evidence>
<evidence type="ECO:0000256" key="3">
    <source>
        <dbReference type="ARBA" id="ARBA00022448"/>
    </source>
</evidence>
<reference evidence="9" key="1">
    <citation type="submission" date="2020-07" db="EMBL/GenBank/DDBJ databases">
        <title>Genomic analysis of a strain of Sedimentibacter Hydroxybenzoicus DSM7310.</title>
        <authorList>
            <person name="Ma S."/>
        </authorList>
    </citation>
    <scope>NUCLEOTIDE SEQUENCE</scope>
    <source>
        <strain evidence="9">DSM 7310</strain>
    </source>
</reference>
<evidence type="ECO:0000259" key="8">
    <source>
        <dbReference type="PROSITE" id="PS50893"/>
    </source>
</evidence>
<dbReference type="PANTHER" id="PTHR43297">
    <property type="entry name" value="OLIGOPEPTIDE TRANSPORT ATP-BINDING PROTEIN APPD"/>
    <property type="match status" value="1"/>
</dbReference>
<name>A0A974BM90_SEDHY</name>
<dbReference type="Pfam" id="PF08352">
    <property type="entry name" value="oligo_HPY"/>
    <property type="match status" value="1"/>
</dbReference>
<dbReference type="NCBIfam" id="TIGR01727">
    <property type="entry name" value="oligo_HPY"/>
    <property type="match status" value="1"/>
</dbReference>
<dbReference type="Gene3D" id="3.40.50.300">
    <property type="entry name" value="P-loop containing nucleotide triphosphate hydrolases"/>
    <property type="match status" value="1"/>
</dbReference>
<dbReference type="GO" id="GO:0015833">
    <property type="term" value="P:peptide transport"/>
    <property type="evidence" value="ECO:0007669"/>
    <property type="project" value="InterPro"/>
</dbReference>
<dbReference type="GO" id="GO:0016887">
    <property type="term" value="F:ATP hydrolysis activity"/>
    <property type="evidence" value="ECO:0007669"/>
    <property type="project" value="InterPro"/>
</dbReference>
<dbReference type="InterPro" id="IPR003439">
    <property type="entry name" value="ABC_transporter-like_ATP-bd"/>
</dbReference>
<organism evidence="9 10">
    <name type="scientific">Sedimentibacter hydroxybenzoicus DSM 7310</name>
    <dbReference type="NCBI Taxonomy" id="1123245"/>
    <lineage>
        <taxon>Bacteria</taxon>
        <taxon>Bacillati</taxon>
        <taxon>Bacillota</taxon>
        <taxon>Tissierellia</taxon>
        <taxon>Sedimentibacter</taxon>
    </lineage>
</organism>
<dbReference type="GO" id="GO:0005524">
    <property type="term" value="F:ATP binding"/>
    <property type="evidence" value="ECO:0007669"/>
    <property type="project" value="UniProtKB-KW"/>
</dbReference>
<dbReference type="AlphaFoldDB" id="A0A974BM90"/>
<dbReference type="InterPro" id="IPR017871">
    <property type="entry name" value="ABC_transporter-like_CS"/>
</dbReference>
<evidence type="ECO:0000256" key="7">
    <source>
        <dbReference type="ARBA" id="ARBA00023136"/>
    </source>
</evidence>
<dbReference type="SMART" id="SM00382">
    <property type="entry name" value="AAA"/>
    <property type="match status" value="1"/>
</dbReference>
<evidence type="ECO:0000256" key="5">
    <source>
        <dbReference type="ARBA" id="ARBA00022741"/>
    </source>
</evidence>
<dbReference type="InterPro" id="IPR003593">
    <property type="entry name" value="AAA+_ATPase"/>
</dbReference>
<dbReference type="PANTHER" id="PTHR43297:SF2">
    <property type="entry name" value="DIPEPTIDE TRANSPORT ATP-BINDING PROTEIN DPPD"/>
    <property type="match status" value="1"/>
</dbReference>
<keyword evidence="3" id="KW-0813">Transport</keyword>
<evidence type="ECO:0000256" key="1">
    <source>
        <dbReference type="ARBA" id="ARBA00004202"/>
    </source>
</evidence>